<reference evidence="12" key="1">
    <citation type="submission" date="2023-07" db="EMBL/GenBank/DDBJ databases">
        <title>Marinomonas vulgaris A79, complete genome.</title>
        <authorList>
            <person name="Ying J.-J."/>
        </authorList>
    </citation>
    <scope>NUCLEOTIDE SEQUENCE [LARGE SCALE GENOMIC DNA]</scope>
    <source>
        <strain evidence="12">A79</strain>
    </source>
</reference>
<comment type="caution">
    <text evidence="11">The sequence shown here is derived from an EMBL/GenBank/DDBJ whole genome shotgun (WGS) entry which is preliminary data.</text>
</comment>
<keyword evidence="6" id="KW-0408">Iron</keyword>
<protein>
    <submittedName>
        <fullName evidence="11">TonB-dependent receptor</fullName>
    </submittedName>
</protein>
<keyword evidence="10" id="KW-0998">Cell outer membrane</keyword>
<dbReference type="InterPro" id="IPR036942">
    <property type="entry name" value="Beta-barrel_TonB_sf"/>
</dbReference>
<organism evidence="11 12">
    <name type="scientific">Marinomonas vulgaris</name>
    <dbReference type="NCBI Taxonomy" id="2823372"/>
    <lineage>
        <taxon>Bacteria</taxon>
        <taxon>Pseudomonadati</taxon>
        <taxon>Pseudomonadota</taxon>
        <taxon>Gammaproteobacteria</taxon>
        <taxon>Oceanospirillales</taxon>
        <taxon>Oceanospirillaceae</taxon>
        <taxon>Marinomonas</taxon>
    </lineage>
</organism>
<accession>A0ABS5HF60</accession>
<keyword evidence="9" id="KW-0472">Membrane</keyword>
<keyword evidence="3" id="KW-1134">Transmembrane beta strand</keyword>
<dbReference type="PANTHER" id="PTHR32552">
    <property type="entry name" value="FERRICHROME IRON RECEPTOR-RELATED"/>
    <property type="match status" value="1"/>
</dbReference>
<evidence type="ECO:0000313" key="12">
    <source>
        <dbReference type="Proteomes" id="UP000679722"/>
    </source>
</evidence>
<evidence type="ECO:0000256" key="6">
    <source>
        <dbReference type="ARBA" id="ARBA00023004"/>
    </source>
</evidence>
<keyword evidence="12" id="KW-1185">Reference proteome</keyword>
<evidence type="ECO:0000313" key="11">
    <source>
        <dbReference type="EMBL" id="MBR7890261.1"/>
    </source>
</evidence>
<keyword evidence="4" id="KW-0410">Iron transport</keyword>
<evidence type="ECO:0000256" key="2">
    <source>
        <dbReference type="ARBA" id="ARBA00022448"/>
    </source>
</evidence>
<gene>
    <name evidence="11" type="ORF">J9B83_15290</name>
</gene>
<comment type="subcellular location">
    <subcellularLocation>
        <location evidence="1">Cell outer membrane</location>
        <topology evidence="1">Multi-pass membrane protein</topology>
    </subcellularLocation>
</comment>
<evidence type="ECO:0000256" key="9">
    <source>
        <dbReference type="ARBA" id="ARBA00023136"/>
    </source>
</evidence>
<dbReference type="SUPFAM" id="SSF56935">
    <property type="entry name" value="Porins"/>
    <property type="match status" value="1"/>
</dbReference>
<dbReference type="Proteomes" id="UP000679722">
    <property type="component" value="Unassembled WGS sequence"/>
</dbReference>
<keyword evidence="11" id="KW-0675">Receptor</keyword>
<evidence type="ECO:0000256" key="5">
    <source>
        <dbReference type="ARBA" id="ARBA00022692"/>
    </source>
</evidence>
<proteinExistence type="predicted"/>
<evidence type="ECO:0000256" key="1">
    <source>
        <dbReference type="ARBA" id="ARBA00004571"/>
    </source>
</evidence>
<dbReference type="PANTHER" id="PTHR32552:SF81">
    <property type="entry name" value="TONB-DEPENDENT OUTER MEMBRANE RECEPTOR"/>
    <property type="match status" value="1"/>
</dbReference>
<evidence type="ECO:0000256" key="8">
    <source>
        <dbReference type="ARBA" id="ARBA00023077"/>
    </source>
</evidence>
<keyword evidence="2" id="KW-0813">Transport</keyword>
<keyword evidence="5" id="KW-0812">Transmembrane</keyword>
<dbReference type="Gene3D" id="2.40.170.20">
    <property type="entry name" value="TonB-dependent receptor, beta-barrel domain"/>
    <property type="match status" value="1"/>
</dbReference>
<evidence type="ECO:0000256" key="4">
    <source>
        <dbReference type="ARBA" id="ARBA00022496"/>
    </source>
</evidence>
<evidence type="ECO:0000256" key="10">
    <source>
        <dbReference type="ARBA" id="ARBA00023237"/>
    </source>
</evidence>
<sequence length="109" mass="12447">MILGDNYLEKRRPDLNIMVGFTKFIGDNWSLGADATYVSEYYSDLDNEEEYKAGDYIVSNARVKYELDDLTLDAYIKNLTNEDIIYLDRSSTSSVGQSRTVGISATYRM</sequence>
<keyword evidence="7" id="KW-0406">Ion transport</keyword>
<dbReference type="InterPro" id="IPR039426">
    <property type="entry name" value="TonB-dep_rcpt-like"/>
</dbReference>
<evidence type="ECO:0000256" key="3">
    <source>
        <dbReference type="ARBA" id="ARBA00022452"/>
    </source>
</evidence>
<evidence type="ECO:0000256" key="7">
    <source>
        <dbReference type="ARBA" id="ARBA00023065"/>
    </source>
</evidence>
<name>A0ABS5HF60_9GAMM</name>
<dbReference type="EMBL" id="JAGSSV010000040">
    <property type="protein sequence ID" value="MBR7890261.1"/>
    <property type="molecule type" value="Genomic_DNA"/>
</dbReference>
<keyword evidence="8" id="KW-0798">TonB box</keyword>